<accession>A0A1G2RQ24</accession>
<protein>
    <submittedName>
        <fullName evidence="1">Uncharacterized protein</fullName>
    </submittedName>
</protein>
<gene>
    <name evidence="1" type="ORF">A3A32_03800</name>
</gene>
<dbReference type="AlphaFoldDB" id="A0A1G2RQ24"/>
<reference evidence="1 2" key="1">
    <citation type="journal article" date="2016" name="Nat. Commun.">
        <title>Thousands of microbial genomes shed light on interconnected biogeochemical processes in an aquifer system.</title>
        <authorList>
            <person name="Anantharaman K."/>
            <person name="Brown C.T."/>
            <person name="Hug L.A."/>
            <person name="Sharon I."/>
            <person name="Castelle C.J."/>
            <person name="Probst A.J."/>
            <person name="Thomas B.C."/>
            <person name="Singh A."/>
            <person name="Wilkins M.J."/>
            <person name="Karaoz U."/>
            <person name="Brodie E.L."/>
            <person name="Williams K.H."/>
            <person name="Hubbard S.S."/>
            <person name="Banfield J.F."/>
        </authorList>
    </citation>
    <scope>NUCLEOTIDE SEQUENCE [LARGE SCALE GENOMIC DNA]</scope>
</reference>
<organism evidence="1 2">
    <name type="scientific">Candidatus Wildermuthbacteria bacterium RIFCSPLOWO2_01_FULL_48_35</name>
    <dbReference type="NCBI Taxonomy" id="1802463"/>
    <lineage>
        <taxon>Bacteria</taxon>
        <taxon>Candidatus Wildermuthiibacteriota</taxon>
    </lineage>
</organism>
<dbReference type="EMBL" id="MHUI01000021">
    <property type="protein sequence ID" value="OHA74943.1"/>
    <property type="molecule type" value="Genomic_DNA"/>
</dbReference>
<name>A0A1G2RQ24_9BACT</name>
<comment type="caution">
    <text evidence="1">The sequence shown here is derived from an EMBL/GenBank/DDBJ whole genome shotgun (WGS) entry which is preliminary data.</text>
</comment>
<evidence type="ECO:0000313" key="1">
    <source>
        <dbReference type="EMBL" id="OHA74943.1"/>
    </source>
</evidence>
<evidence type="ECO:0000313" key="2">
    <source>
        <dbReference type="Proteomes" id="UP000177081"/>
    </source>
</evidence>
<dbReference type="Proteomes" id="UP000177081">
    <property type="component" value="Unassembled WGS sequence"/>
</dbReference>
<proteinExistence type="predicted"/>
<sequence length="64" mass="7486">MLPATSPSKEAPATNKSNRRHHCDFLFYVHITLAKFRRFLLYIRTRFLSAELRGGKPPRFPLRG</sequence>